<accession>A0A0D2L5I2</accession>
<dbReference type="GeneID" id="25738543"/>
<organism evidence="1 2">
    <name type="scientific">Monoraphidium neglectum</name>
    <dbReference type="NCBI Taxonomy" id="145388"/>
    <lineage>
        <taxon>Eukaryota</taxon>
        <taxon>Viridiplantae</taxon>
        <taxon>Chlorophyta</taxon>
        <taxon>core chlorophytes</taxon>
        <taxon>Chlorophyceae</taxon>
        <taxon>CS clade</taxon>
        <taxon>Sphaeropleales</taxon>
        <taxon>Selenastraceae</taxon>
        <taxon>Monoraphidium</taxon>
    </lineage>
</organism>
<sequence length="129" mass="14853">MEEQDKFLKEASTSVKKNAYFMSKAMDEDNLREALRYSAAMLGELRTSYLSPQKYYELYMQVFDQLAHLESFFADEHAKGRTYSELYELVQHAGNVLPRLYLMVAVGCLFIRSGEGSSKELLKDLVEVS</sequence>
<dbReference type="InterPro" id="IPR005378">
    <property type="entry name" value="Vps35"/>
</dbReference>
<dbReference type="PANTHER" id="PTHR11099">
    <property type="entry name" value="VACUOLAR SORTING PROTEIN 35"/>
    <property type="match status" value="1"/>
</dbReference>
<dbReference type="KEGG" id="mng:MNEG_5666"/>
<dbReference type="OrthoDB" id="10258141at2759"/>
<dbReference type="EMBL" id="KK101081">
    <property type="protein sequence ID" value="KIZ02289.1"/>
    <property type="molecule type" value="Genomic_DNA"/>
</dbReference>
<evidence type="ECO:0000313" key="1">
    <source>
        <dbReference type="EMBL" id="KIZ02289.1"/>
    </source>
</evidence>
<dbReference type="RefSeq" id="XP_013901308.1">
    <property type="nucleotide sequence ID" value="XM_014045854.1"/>
</dbReference>
<reference evidence="1 2" key="1">
    <citation type="journal article" date="2013" name="BMC Genomics">
        <title>Reconstruction of the lipid metabolism for the microalga Monoraphidium neglectum from its genome sequence reveals characteristics suitable for biofuel production.</title>
        <authorList>
            <person name="Bogen C."/>
            <person name="Al-Dilaimi A."/>
            <person name="Albersmeier A."/>
            <person name="Wichmann J."/>
            <person name="Grundmann M."/>
            <person name="Rupp O."/>
            <person name="Lauersen K.J."/>
            <person name="Blifernez-Klassen O."/>
            <person name="Kalinowski J."/>
            <person name="Goesmann A."/>
            <person name="Mussgnug J.H."/>
            <person name="Kruse O."/>
        </authorList>
    </citation>
    <scope>NUCLEOTIDE SEQUENCE [LARGE SCALE GENOMIC DNA]</scope>
    <source>
        <strain evidence="1 2">SAG 48.87</strain>
    </source>
</reference>
<gene>
    <name evidence="1" type="ORF">MNEG_5666</name>
</gene>
<proteinExistence type="predicted"/>
<protein>
    <submittedName>
        <fullName evidence="1">Uncharacterized protein</fullName>
    </submittedName>
</protein>
<keyword evidence="2" id="KW-1185">Reference proteome</keyword>
<dbReference type="GO" id="GO:0005770">
    <property type="term" value="C:late endosome"/>
    <property type="evidence" value="ECO:0007669"/>
    <property type="project" value="TreeGrafter"/>
</dbReference>
<dbReference type="GO" id="GO:0030906">
    <property type="term" value="C:retromer, cargo-selective complex"/>
    <property type="evidence" value="ECO:0007669"/>
    <property type="project" value="InterPro"/>
</dbReference>
<name>A0A0D2L5I2_9CHLO</name>
<dbReference type="STRING" id="145388.A0A0D2L5I2"/>
<dbReference type="GO" id="GO:0042147">
    <property type="term" value="P:retrograde transport, endosome to Golgi"/>
    <property type="evidence" value="ECO:0007669"/>
    <property type="project" value="InterPro"/>
</dbReference>
<dbReference type="Pfam" id="PF03635">
    <property type="entry name" value="Vps35"/>
    <property type="match status" value="1"/>
</dbReference>
<dbReference type="AlphaFoldDB" id="A0A0D2L5I2"/>
<dbReference type="Proteomes" id="UP000054498">
    <property type="component" value="Unassembled WGS sequence"/>
</dbReference>
<dbReference type="GO" id="GO:0005829">
    <property type="term" value="C:cytosol"/>
    <property type="evidence" value="ECO:0007669"/>
    <property type="project" value="GOC"/>
</dbReference>
<dbReference type="GO" id="GO:0006886">
    <property type="term" value="P:intracellular protein transport"/>
    <property type="evidence" value="ECO:0007669"/>
    <property type="project" value="TreeGrafter"/>
</dbReference>
<evidence type="ECO:0000313" key="2">
    <source>
        <dbReference type="Proteomes" id="UP000054498"/>
    </source>
</evidence>
<dbReference type="PANTHER" id="PTHR11099:SF0">
    <property type="entry name" value="VACUOLAR PROTEIN SORTING-ASSOCIATED PROTEIN 35"/>
    <property type="match status" value="1"/>
</dbReference>